<name>A0A679J7R8_9HYPH</name>
<dbReference type="InterPro" id="IPR021293">
    <property type="entry name" value="DUF2865"/>
</dbReference>
<dbReference type="EMBL" id="LR743504">
    <property type="protein sequence ID" value="CAA2103948.1"/>
    <property type="molecule type" value="Genomic_DNA"/>
</dbReference>
<accession>A0A679J7R8</accession>
<sequence>MRSTNPGRRRTSFAAQTRVVAPVMAGLVLGLGGVVAGSSLVQASEQGGIFSFFEEIFRGPAVKPQPAPASMPRPARPRYASLPTTSRITAVQAPRQTPRVARLTRPSPARASRAASAALTASALGARTVCVRACDGYLFPLGRLASRADIPLHEAACAASCPNAATSLYTLGARQNDLDRAVGLDGRPYRALQVANLYRTKRVEQCSCQPEGVAAVPLPIERDPTARVGDVVATPSSARVVVSTRPGGFTVVDFREAGILSRRERRSIDRKIDVVRREADARAAEQDIRQAGRAVDRVSRIRVAQMNSGDGTGGFGSVQRSQDVDAGFAVVRVVVSSPFTR</sequence>
<gene>
    <name evidence="1" type="ORF">MBUL_02454</name>
</gene>
<protein>
    <recommendedName>
        <fullName evidence="2">DUF2865 domain-containing protein</fullName>
    </recommendedName>
</protein>
<reference evidence="1" key="1">
    <citation type="submission" date="2019-12" db="EMBL/GenBank/DDBJ databases">
        <authorList>
            <person name="Cremers G."/>
        </authorList>
    </citation>
    <scope>NUCLEOTIDE SEQUENCE</scope>
    <source>
        <strain evidence="1">Mbul1</strain>
    </source>
</reference>
<evidence type="ECO:0000313" key="1">
    <source>
        <dbReference type="EMBL" id="CAA2103948.1"/>
    </source>
</evidence>
<dbReference type="AlphaFoldDB" id="A0A679J7R8"/>
<dbReference type="Pfam" id="PF11064">
    <property type="entry name" value="DUF2865"/>
    <property type="match status" value="1"/>
</dbReference>
<evidence type="ECO:0008006" key="2">
    <source>
        <dbReference type="Google" id="ProtNLM"/>
    </source>
</evidence>
<proteinExistence type="predicted"/>
<organism evidence="1">
    <name type="scientific">Methylobacterium bullatum</name>
    <dbReference type="NCBI Taxonomy" id="570505"/>
    <lineage>
        <taxon>Bacteria</taxon>
        <taxon>Pseudomonadati</taxon>
        <taxon>Pseudomonadota</taxon>
        <taxon>Alphaproteobacteria</taxon>
        <taxon>Hyphomicrobiales</taxon>
        <taxon>Methylobacteriaceae</taxon>
        <taxon>Methylobacterium</taxon>
    </lineage>
</organism>